<protein>
    <recommendedName>
        <fullName evidence="3">Tetratricopeptide repeat protein</fullName>
    </recommendedName>
</protein>
<dbReference type="PATRIC" id="fig|1492738.3.peg.174"/>
<proteinExistence type="predicted"/>
<dbReference type="SUPFAM" id="SSF48452">
    <property type="entry name" value="TPR-like"/>
    <property type="match status" value="1"/>
</dbReference>
<dbReference type="Gene3D" id="1.25.40.10">
    <property type="entry name" value="Tetratricopeptide repeat domain"/>
    <property type="match status" value="1"/>
</dbReference>
<dbReference type="Pfam" id="PF12895">
    <property type="entry name" value="ANAPC3"/>
    <property type="match status" value="1"/>
</dbReference>
<dbReference type="AlphaFoldDB" id="A0A066WRI1"/>
<dbReference type="Proteomes" id="UP000027064">
    <property type="component" value="Unassembled WGS sequence"/>
</dbReference>
<evidence type="ECO:0000313" key="1">
    <source>
        <dbReference type="EMBL" id="KDN56677.1"/>
    </source>
</evidence>
<name>A0A066WRI1_9FLAO</name>
<dbReference type="STRING" id="1492738.FEM21_01800"/>
<evidence type="ECO:0000313" key="2">
    <source>
        <dbReference type="Proteomes" id="UP000027064"/>
    </source>
</evidence>
<dbReference type="eggNOG" id="COG4783">
    <property type="taxonomic scope" value="Bacteria"/>
</dbReference>
<evidence type="ECO:0008006" key="3">
    <source>
        <dbReference type="Google" id="ProtNLM"/>
    </source>
</evidence>
<accession>A0A066WRI1</accession>
<keyword evidence="2" id="KW-1185">Reference proteome</keyword>
<gene>
    <name evidence="1" type="ORF">FEM21_01800</name>
</gene>
<sequence length="154" mass="17578">MYLVAASVVLLLGMFLFNPGSKPNFEDYNQYENIYLTEKGTAIENLKQAETAFNAKKYKEAIPLFEAVLKENQSVEIEYFYGISLLENGNIQQAETVFDEIKSGNSIYKNKAIYALALAKLKQKKYTDCKAILLTISSDFENYDKVQELLEKLD</sequence>
<reference evidence="1 2" key="1">
    <citation type="submission" date="2014-05" db="EMBL/GenBank/DDBJ databases">
        <title>Genome Sequence of Flavobacterium sp. EM1321.</title>
        <authorList>
            <person name="Shin S.-K."/>
            <person name="Yi H."/>
        </authorList>
    </citation>
    <scope>NUCLEOTIDE SEQUENCE [LARGE SCALE GENOMIC DNA]</scope>
    <source>
        <strain evidence="1 2">EM1321</strain>
    </source>
</reference>
<comment type="caution">
    <text evidence="1">The sequence shown here is derived from an EMBL/GenBank/DDBJ whole genome shotgun (WGS) entry which is preliminary data.</text>
</comment>
<dbReference type="InterPro" id="IPR011990">
    <property type="entry name" value="TPR-like_helical_dom_sf"/>
</dbReference>
<dbReference type="EMBL" id="JNCA01000001">
    <property type="protein sequence ID" value="KDN56677.1"/>
    <property type="molecule type" value="Genomic_DNA"/>
</dbReference>
<organism evidence="1 2">
    <name type="scientific">Flavobacterium seoulense</name>
    <dbReference type="NCBI Taxonomy" id="1492738"/>
    <lineage>
        <taxon>Bacteria</taxon>
        <taxon>Pseudomonadati</taxon>
        <taxon>Bacteroidota</taxon>
        <taxon>Flavobacteriia</taxon>
        <taxon>Flavobacteriales</taxon>
        <taxon>Flavobacteriaceae</taxon>
        <taxon>Flavobacterium</taxon>
    </lineage>
</organism>